<dbReference type="OrthoDB" id="9799384at2"/>
<dbReference type="AlphaFoldDB" id="A0A2U1URY3"/>
<accession>A0A2U1URY3</accession>
<reference evidence="5 7" key="1">
    <citation type="submission" date="2018-04" db="EMBL/GenBank/DDBJ databases">
        <title>Brenneria corticis sp.nov.</title>
        <authorList>
            <person name="Li Y."/>
        </authorList>
    </citation>
    <scope>NUCLEOTIDE SEQUENCE [LARGE SCALE GENOMIC DNA]</scope>
    <source>
        <strain evidence="5 7">LMG 2694</strain>
    </source>
</reference>
<dbReference type="Proteomes" id="UP000303847">
    <property type="component" value="Chromosome"/>
</dbReference>
<dbReference type="InterPro" id="IPR010982">
    <property type="entry name" value="Lambda_DNA-bd_dom_sf"/>
</dbReference>
<protein>
    <submittedName>
        <fullName evidence="6">Helix-turn-helix domain-containing protein</fullName>
    </submittedName>
    <submittedName>
        <fullName evidence="5">Transcriptional regulator</fullName>
    </submittedName>
</protein>
<dbReference type="Gene3D" id="1.10.260.40">
    <property type="entry name" value="lambda repressor-like DNA-binding domains"/>
    <property type="match status" value="1"/>
</dbReference>
<reference evidence="6 8" key="2">
    <citation type="submission" date="2018-11" db="EMBL/GenBank/DDBJ databases">
        <title>Genome sequences of Brenneria nigrifluens and Brenneria rubrifaciens.</title>
        <authorList>
            <person name="Poret-Peterson A.T."/>
            <person name="McClean A.E."/>
            <person name="Kluepfel D.A."/>
        </authorList>
    </citation>
    <scope>NUCLEOTIDE SEQUENCE [LARGE SCALE GENOMIC DNA]</scope>
    <source>
        <strain evidence="6 8">ATCC 13028</strain>
    </source>
</reference>
<proteinExistence type="predicted"/>
<evidence type="ECO:0000256" key="2">
    <source>
        <dbReference type="ARBA" id="ARBA00023125"/>
    </source>
</evidence>
<evidence type="ECO:0000256" key="1">
    <source>
        <dbReference type="ARBA" id="ARBA00023015"/>
    </source>
</evidence>
<gene>
    <name evidence="5" type="ORF">DDT54_09780</name>
    <name evidence="6" type="ORF">EH206_18270</name>
</gene>
<dbReference type="SMART" id="SM00530">
    <property type="entry name" value="HTH_XRE"/>
    <property type="match status" value="1"/>
</dbReference>
<dbReference type="RefSeq" id="WP_040343422.1">
    <property type="nucleotide sequence ID" value="NZ_CP034036.1"/>
</dbReference>
<dbReference type="PANTHER" id="PTHR36511:SF4">
    <property type="entry name" value="ANTITOXIN MQSA"/>
    <property type="match status" value="1"/>
</dbReference>
<evidence type="ECO:0000313" key="8">
    <source>
        <dbReference type="Proteomes" id="UP000303847"/>
    </source>
</evidence>
<dbReference type="PANTHER" id="PTHR36511">
    <property type="entry name" value="MERR FAMILY BACTERIAL REGULATORY PROTEIN"/>
    <property type="match status" value="1"/>
</dbReference>
<dbReference type="Proteomes" id="UP000295985">
    <property type="component" value="Unassembled WGS sequence"/>
</dbReference>
<dbReference type="Pfam" id="PF01381">
    <property type="entry name" value="HTH_3"/>
    <property type="match status" value="1"/>
</dbReference>
<dbReference type="SUPFAM" id="SSF47413">
    <property type="entry name" value="lambda repressor-like DNA-binding domains"/>
    <property type="match status" value="1"/>
</dbReference>
<dbReference type="PROSITE" id="PS50943">
    <property type="entry name" value="HTH_CROC1"/>
    <property type="match status" value="1"/>
</dbReference>
<feature type="domain" description="HTH cro/C1-type" evidence="4">
    <location>
        <begin position="25"/>
        <end position="78"/>
    </location>
</feature>
<dbReference type="EMBL" id="QDKK01000014">
    <property type="protein sequence ID" value="PWC24351.1"/>
    <property type="molecule type" value="Genomic_DNA"/>
</dbReference>
<keyword evidence="1" id="KW-0805">Transcription regulation</keyword>
<dbReference type="InterPro" id="IPR052359">
    <property type="entry name" value="HTH-type_reg/antitoxin"/>
</dbReference>
<dbReference type="GO" id="GO:0003677">
    <property type="term" value="F:DNA binding"/>
    <property type="evidence" value="ECO:0007669"/>
    <property type="project" value="UniProtKB-KW"/>
</dbReference>
<evidence type="ECO:0000313" key="7">
    <source>
        <dbReference type="Proteomes" id="UP000295985"/>
    </source>
</evidence>
<dbReference type="InterPro" id="IPR001387">
    <property type="entry name" value="Cro/C1-type_HTH"/>
</dbReference>
<evidence type="ECO:0000313" key="6">
    <source>
        <dbReference type="EMBL" id="QCR07013.1"/>
    </source>
</evidence>
<keyword evidence="3" id="KW-0804">Transcription</keyword>
<evidence type="ECO:0000259" key="4">
    <source>
        <dbReference type="PROSITE" id="PS50943"/>
    </source>
</evidence>
<keyword evidence="2" id="KW-0238">DNA-binding</keyword>
<evidence type="ECO:0000313" key="5">
    <source>
        <dbReference type="EMBL" id="PWC24351.1"/>
    </source>
</evidence>
<organism evidence="5 7">
    <name type="scientific">Brenneria nigrifluens DSM 30175 = ATCC 13028</name>
    <dbReference type="NCBI Taxonomy" id="1121120"/>
    <lineage>
        <taxon>Bacteria</taxon>
        <taxon>Pseudomonadati</taxon>
        <taxon>Pseudomonadota</taxon>
        <taxon>Gammaproteobacteria</taxon>
        <taxon>Enterobacterales</taxon>
        <taxon>Pectobacteriaceae</taxon>
        <taxon>Brenneria</taxon>
    </lineage>
</organism>
<evidence type="ECO:0000256" key="3">
    <source>
        <dbReference type="ARBA" id="ARBA00023163"/>
    </source>
</evidence>
<name>A0A2U1URY3_9GAMM</name>
<keyword evidence="8" id="KW-1185">Reference proteome</keyword>
<dbReference type="CDD" id="cd00093">
    <property type="entry name" value="HTH_XRE"/>
    <property type="match status" value="1"/>
</dbReference>
<dbReference type="EMBL" id="CP034036">
    <property type="protein sequence ID" value="QCR07013.1"/>
    <property type="molecule type" value="Genomic_DNA"/>
</dbReference>
<sequence>MGQMNEMIDGKRKPAAQTIVTSVQVKAIRHITGLSQTKFAKLIDVNVATLQNWEQGRRDPTGPAKALLRAIKRDPEHVISALAAGR</sequence>